<evidence type="ECO:0000313" key="5">
    <source>
        <dbReference type="Proteomes" id="UP000251960"/>
    </source>
</evidence>
<dbReference type="PANTHER" id="PTHR31301:SF169">
    <property type="entry name" value="LOB DOMAIN-CONTAINING PROTEIN 27"/>
    <property type="match status" value="1"/>
</dbReference>
<dbReference type="AlphaFoldDB" id="A0A3L6FGN3"/>
<comment type="similarity">
    <text evidence="1">Belongs to the LOB domain-containing protein family.</text>
</comment>
<comment type="caution">
    <text evidence="4">The sequence shown here is derived from an EMBL/GenBank/DDBJ whole genome shotgun (WGS) entry which is preliminary data.</text>
</comment>
<feature type="coiled-coil region" evidence="2">
    <location>
        <begin position="92"/>
        <end position="126"/>
    </location>
</feature>
<dbReference type="InterPro" id="IPR004883">
    <property type="entry name" value="LOB"/>
</dbReference>
<evidence type="ECO:0000313" key="4">
    <source>
        <dbReference type="EMBL" id="PWZ32000.1"/>
    </source>
</evidence>
<accession>A0A3L6FGN3</accession>
<organism evidence="4 5">
    <name type="scientific">Zea mays</name>
    <name type="common">Maize</name>
    <dbReference type="NCBI Taxonomy" id="4577"/>
    <lineage>
        <taxon>Eukaryota</taxon>
        <taxon>Viridiplantae</taxon>
        <taxon>Streptophyta</taxon>
        <taxon>Embryophyta</taxon>
        <taxon>Tracheophyta</taxon>
        <taxon>Spermatophyta</taxon>
        <taxon>Magnoliopsida</taxon>
        <taxon>Liliopsida</taxon>
        <taxon>Poales</taxon>
        <taxon>Poaceae</taxon>
        <taxon>PACMAD clade</taxon>
        <taxon>Panicoideae</taxon>
        <taxon>Andropogonodae</taxon>
        <taxon>Andropogoneae</taxon>
        <taxon>Tripsacinae</taxon>
        <taxon>Zea</taxon>
    </lineage>
</organism>
<proteinExistence type="inferred from homology"/>
<name>A0A3L6FGN3_MAIZE</name>
<dbReference type="Pfam" id="PF03195">
    <property type="entry name" value="LOB"/>
    <property type="match status" value="1"/>
</dbReference>
<dbReference type="EMBL" id="NCVQ01000004">
    <property type="protein sequence ID" value="PWZ32000.1"/>
    <property type="molecule type" value="Genomic_DNA"/>
</dbReference>
<dbReference type="Proteomes" id="UP000251960">
    <property type="component" value="Chromosome 3"/>
</dbReference>
<feature type="domain" description="LOB" evidence="3">
    <location>
        <begin position="10"/>
        <end position="113"/>
    </location>
</feature>
<protein>
    <submittedName>
        <fullName evidence="4">LOB domain-containing protein 27</fullName>
    </submittedName>
</protein>
<gene>
    <name evidence="4" type="primary">LBD27</name>
    <name evidence="4" type="ORF">Zm00014a_030481</name>
</gene>
<dbReference type="PANTHER" id="PTHR31301">
    <property type="entry name" value="LOB DOMAIN-CONTAINING PROTEIN 4-RELATED"/>
    <property type="match status" value="1"/>
</dbReference>
<sequence length="278" mass="30284">MTGPGGGASTACAACKYQRRRCTADCELAPYFPQDRAHSFRNAHRLFGVNNMLKTLKRAGTDPDRRAEAMKCVVYESQAWEVCPDSGCVPVILALQKEIQETEHQLRRVRAELDDSRRRADAAAAAAAMVCPPAMAQCPDNLYGVNFPSLCPQPPFSSDDDGNSIATAPPQQTLPWTTTVQCPLTRQAEHNGLVDDPSTTMVDCNRIATAPPPQTLPCTTIQWPTLYVGDNPFFLNNASTTMVPNDDCVTTYLVDEIDNGSENIGFEEDVSASSNLHS</sequence>
<reference evidence="4 5" key="1">
    <citation type="journal article" date="2018" name="Nat. Genet.">
        <title>Extensive intraspecific gene order and gene structural variations between Mo17 and other maize genomes.</title>
        <authorList>
            <person name="Sun S."/>
            <person name="Zhou Y."/>
            <person name="Chen J."/>
            <person name="Shi J."/>
            <person name="Zhao H."/>
            <person name="Zhao H."/>
            <person name="Song W."/>
            <person name="Zhang M."/>
            <person name="Cui Y."/>
            <person name="Dong X."/>
            <person name="Liu H."/>
            <person name="Ma X."/>
            <person name="Jiao Y."/>
            <person name="Wang B."/>
            <person name="Wei X."/>
            <person name="Stein J.C."/>
            <person name="Glaubitz J.C."/>
            <person name="Lu F."/>
            <person name="Yu G."/>
            <person name="Liang C."/>
            <person name="Fengler K."/>
            <person name="Li B."/>
            <person name="Rafalski A."/>
            <person name="Schnable P.S."/>
            <person name="Ware D.H."/>
            <person name="Buckler E.S."/>
            <person name="Lai J."/>
        </authorList>
    </citation>
    <scope>NUCLEOTIDE SEQUENCE [LARGE SCALE GENOMIC DNA]</scope>
    <source>
        <strain evidence="5">cv. Missouri 17</strain>
        <tissue evidence="4">Seedling</tissue>
    </source>
</reference>
<evidence type="ECO:0000256" key="2">
    <source>
        <dbReference type="SAM" id="Coils"/>
    </source>
</evidence>
<evidence type="ECO:0000256" key="1">
    <source>
        <dbReference type="ARBA" id="ARBA00005474"/>
    </source>
</evidence>
<dbReference type="PROSITE" id="PS50891">
    <property type="entry name" value="LOB"/>
    <property type="match status" value="1"/>
</dbReference>
<evidence type="ECO:0000259" key="3">
    <source>
        <dbReference type="PROSITE" id="PS50891"/>
    </source>
</evidence>
<keyword evidence="2" id="KW-0175">Coiled coil</keyword>
<dbReference type="ExpressionAtlas" id="A0A3L6FGN3">
    <property type="expression patterns" value="baseline and differential"/>
</dbReference>